<dbReference type="EMBL" id="BMAT01002734">
    <property type="protein sequence ID" value="GFS12654.1"/>
    <property type="molecule type" value="Genomic_DNA"/>
</dbReference>
<feature type="domain" description="BHLH" evidence="8">
    <location>
        <begin position="1072"/>
        <end position="1124"/>
    </location>
</feature>
<feature type="coiled-coil region" evidence="6">
    <location>
        <begin position="577"/>
        <end position="640"/>
    </location>
</feature>
<proteinExistence type="predicted"/>
<evidence type="ECO:0000313" key="10">
    <source>
        <dbReference type="Proteomes" id="UP000762676"/>
    </source>
</evidence>
<feature type="region of interest" description="Disordered" evidence="7">
    <location>
        <begin position="997"/>
        <end position="1067"/>
    </location>
</feature>
<feature type="compositionally biased region" description="Low complexity" evidence="7">
    <location>
        <begin position="676"/>
        <end position="704"/>
    </location>
</feature>
<dbReference type="SUPFAM" id="SSF47459">
    <property type="entry name" value="HLH, helix-loop-helix DNA-binding domain"/>
    <property type="match status" value="1"/>
</dbReference>
<evidence type="ECO:0000256" key="3">
    <source>
        <dbReference type="ARBA" id="ARBA00023125"/>
    </source>
</evidence>
<feature type="compositionally biased region" description="Polar residues" evidence="7">
    <location>
        <begin position="1032"/>
        <end position="1063"/>
    </location>
</feature>
<dbReference type="InterPro" id="IPR011598">
    <property type="entry name" value="bHLH_dom"/>
</dbReference>
<feature type="compositionally biased region" description="Polar residues" evidence="7">
    <location>
        <begin position="1003"/>
        <end position="1014"/>
    </location>
</feature>
<dbReference type="GO" id="GO:0000978">
    <property type="term" value="F:RNA polymerase II cis-regulatory region sequence-specific DNA binding"/>
    <property type="evidence" value="ECO:0007669"/>
    <property type="project" value="TreeGrafter"/>
</dbReference>
<dbReference type="CDD" id="cd21739">
    <property type="entry name" value="NES2-NLS_ChREBP-like"/>
    <property type="match status" value="1"/>
</dbReference>
<feature type="compositionally biased region" description="Polar residues" evidence="7">
    <location>
        <begin position="709"/>
        <end position="734"/>
    </location>
</feature>
<dbReference type="GO" id="GO:0000981">
    <property type="term" value="F:DNA-binding transcription factor activity, RNA polymerase II-specific"/>
    <property type="evidence" value="ECO:0007669"/>
    <property type="project" value="TreeGrafter"/>
</dbReference>
<evidence type="ECO:0000256" key="6">
    <source>
        <dbReference type="SAM" id="Coils"/>
    </source>
</evidence>
<organism evidence="9 10">
    <name type="scientific">Elysia marginata</name>
    <dbReference type="NCBI Taxonomy" id="1093978"/>
    <lineage>
        <taxon>Eukaryota</taxon>
        <taxon>Metazoa</taxon>
        <taxon>Spiralia</taxon>
        <taxon>Lophotrochozoa</taxon>
        <taxon>Mollusca</taxon>
        <taxon>Gastropoda</taxon>
        <taxon>Heterobranchia</taxon>
        <taxon>Euthyneura</taxon>
        <taxon>Panpulmonata</taxon>
        <taxon>Sacoglossa</taxon>
        <taxon>Placobranchoidea</taxon>
        <taxon>Plakobranchidae</taxon>
        <taxon>Elysia</taxon>
    </lineage>
</organism>
<evidence type="ECO:0000256" key="7">
    <source>
        <dbReference type="SAM" id="MobiDB-lite"/>
    </source>
</evidence>
<dbReference type="PROSITE" id="PS50888">
    <property type="entry name" value="BHLH"/>
    <property type="match status" value="1"/>
</dbReference>
<dbReference type="Gene3D" id="4.10.280.10">
    <property type="entry name" value="Helix-loop-helix DNA-binding domain"/>
    <property type="match status" value="1"/>
</dbReference>
<dbReference type="SMART" id="SM00353">
    <property type="entry name" value="HLH"/>
    <property type="match status" value="1"/>
</dbReference>
<dbReference type="InterPro" id="IPR052207">
    <property type="entry name" value="Max-like/E-box_TFs"/>
</dbReference>
<protein>
    <submittedName>
        <fullName evidence="9">MLX-interacting protein</fullName>
    </submittedName>
</protein>
<gene>
    <name evidence="9" type="ORF">ElyMa_001376700</name>
</gene>
<keyword evidence="4" id="KW-0804">Transcription</keyword>
<dbReference type="InterPro" id="IPR036638">
    <property type="entry name" value="HLH_DNA-bd_sf"/>
</dbReference>
<dbReference type="Pfam" id="PF00010">
    <property type="entry name" value="HLH"/>
    <property type="match status" value="1"/>
</dbReference>
<dbReference type="CDD" id="cd11405">
    <property type="entry name" value="bHLHzip_MLXIP_like"/>
    <property type="match status" value="1"/>
</dbReference>
<evidence type="ECO:0000256" key="1">
    <source>
        <dbReference type="ARBA" id="ARBA00004123"/>
    </source>
</evidence>
<feature type="region of interest" description="Disordered" evidence="7">
    <location>
        <begin position="676"/>
        <end position="806"/>
    </location>
</feature>
<evidence type="ECO:0000256" key="2">
    <source>
        <dbReference type="ARBA" id="ARBA00023015"/>
    </source>
</evidence>
<evidence type="ECO:0000259" key="8">
    <source>
        <dbReference type="PROSITE" id="PS50888"/>
    </source>
</evidence>
<keyword evidence="5" id="KW-0539">Nucleus</keyword>
<dbReference type="AlphaFoldDB" id="A0AAV4ISG2"/>
<keyword evidence="6" id="KW-0175">Coiled coil</keyword>
<keyword evidence="10" id="KW-1185">Reference proteome</keyword>
<sequence length="1197" mass="130733">MLDIKEEGLSTESSSQKKTIHSGHFMVSRVHEPNVDDDEEEAVSPFSDDNKGFDFLNAVKKTSTTYNFGNAIDESLTKLFECMTLAYSGTITSPRWKQFRGLHVSQKQRIRLNNLIWREWHMQYIYQKSPMVCQFAMPLSDDIHSKPEAVVLEGKYWKRRLDVVTAEYKNWRRYYKDQAQRLQFLQGFGTASRHLDTSNLSEEELLERVKDVTFIPCTGSSIKGEGMMVMQGQSSTDLALLQRDIMEMDFSNDFFNSLNNAPFSFPNTRELNQLGRSDLIQPGLVQLQPNIEEFMDIDSLNLGQPQQLLLRDKGEACGAGAEASAISLPASVSISHPAADKVIALGGCLQSLTPQPQQALPPSSLSSPSSSLLPISSVTAPVVSKTAIQTLLDLLSAKIPTTFGSSYGSSMGSTFLPDTQSNVDMTQESDNLLDFLNNTQGVGNGHSAGQMSIPMTQSHALHQQTQPQQQQMMSPLAQLMADNTTNIVEPASQNLAFQLKTSMDNHNGNGGQIEIDHSPAIFVDGNQAFTLVSSGGLTSSNNSNNISMGLVNAPTQKPIVDSGSSGVGPNFADLMTMLQQESQKQQLLQQQKQQQLQQQQKQQQLPQQQRQQQQLQQMQQQKQQQQRQQLLQRQQQQQRAQQQHLQQRFKAVPVAPKVPPQIQQPDQQDLLQQLLQQQQFQQSPSAQSPLLAQSLAASPSTSPLHNSIDRGTNSISPHRTNSQGMATLSTSPSPGLTHVPVSPQQKKGGRQVRGGQKQSPVRRNSGGSCGASGVMSDLAKMASSKKKDGPFAVPQAKPVANTRVNRRIAPAPPVPIAPCVPSIPQHQAPVPTSPATASACQESYLAKLLKNGTYPGAMINVKKEFSQQKELAQQPHILPHGAGAQLTPIQTTTNLYQQIQAASSSPPSAASAIVCQVGPQPGSDTLITVPLAGQIQASSLFAGNSVGSLGLSSLTSQTLANVVLPVSLGGQQMEGLSTSPGLVESPQHQSSVYARLTEEKVSSVPSSPNTSGATSPPSFSLKPSPSPPQPFMDTSSNMVEPTSPFSMVAMSPSTVGDPTSPASSDIDLMPDSRRAAHLSAEQKRRWNLKTGFDMLQQLVPSLSQNPRVSKATMLQKTAEYCKKLKAERLLMQKEATILKREIESLNTAIGAVQAQLPETGVPMTRQRKDQMREMFDDYVCQRTKDNWKFWIVSFHFL</sequence>
<dbReference type="GO" id="GO:0005634">
    <property type="term" value="C:nucleus"/>
    <property type="evidence" value="ECO:0007669"/>
    <property type="project" value="UniProtKB-SubCell"/>
</dbReference>
<evidence type="ECO:0000256" key="5">
    <source>
        <dbReference type="ARBA" id="ARBA00023242"/>
    </source>
</evidence>
<feature type="region of interest" description="Disordered" evidence="7">
    <location>
        <begin position="1"/>
        <end position="20"/>
    </location>
</feature>
<comment type="caution">
    <text evidence="9">The sequence shown here is derived from an EMBL/GenBank/DDBJ whole genome shotgun (WGS) entry which is preliminary data.</text>
</comment>
<comment type="subcellular location">
    <subcellularLocation>
        <location evidence="1">Nucleus</location>
    </subcellularLocation>
</comment>
<evidence type="ECO:0000256" key="4">
    <source>
        <dbReference type="ARBA" id="ARBA00023163"/>
    </source>
</evidence>
<evidence type="ECO:0000313" key="9">
    <source>
        <dbReference type="EMBL" id="GFS12654.1"/>
    </source>
</evidence>
<reference evidence="9 10" key="1">
    <citation type="journal article" date="2021" name="Elife">
        <title>Chloroplast acquisition without the gene transfer in kleptoplastic sea slugs, Plakobranchus ocellatus.</title>
        <authorList>
            <person name="Maeda T."/>
            <person name="Takahashi S."/>
            <person name="Yoshida T."/>
            <person name="Shimamura S."/>
            <person name="Takaki Y."/>
            <person name="Nagai Y."/>
            <person name="Toyoda A."/>
            <person name="Suzuki Y."/>
            <person name="Arimoto A."/>
            <person name="Ishii H."/>
            <person name="Satoh N."/>
            <person name="Nishiyama T."/>
            <person name="Hasebe M."/>
            <person name="Maruyama T."/>
            <person name="Minagawa J."/>
            <person name="Obokata J."/>
            <person name="Shigenobu S."/>
        </authorList>
    </citation>
    <scope>NUCLEOTIDE SEQUENCE [LARGE SCALE GENOMIC DNA]</scope>
</reference>
<name>A0AAV4ISG2_9GAST</name>
<dbReference type="PANTHER" id="PTHR15741:SF37">
    <property type="entry name" value="LD38259P"/>
    <property type="match status" value="1"/>
</dbReference>
<dbReference type="Proteomes" id="UP000762676">
    <property type="component" value="Unassembled WGS sequence"/>
</dbReference>
<keyword evidence="3" id="KW-0238">DNA-binding</keyword>
<keyword evidence="2" id="KW-0805">Transcription regulation</keyword>
<dbReference type="GO" id="GO:0046983">
    <property type="term" value="F:protein dimerization activity"/>
    <property type="evidence" value="ECO:0007669"/>
    <property type="project" value="InterPro"/>
</dbReference>
<accession>A0AAV4ISG2</accession>
<dbReference type="PANTHER" id="PTHR15741">
    <property type="entry name" value="BASIC HELIX-LOOP-HELIX ZIP TRANSCRIPTION FACTOR"/>
    <property type="match status" value="1"/>
</dbReference>